<evidence type="ECO:0000313" key="3">
    <source>
        <dbReference type="Proteomes" id="UP000717515"/>
    </source>
</evidence>
<dbReference type="AlphaFoldDB" id="A0A9P8CXE5"/>
<dbReference type="Proteomes" id="UP000717515">
    <property type="component" value="Unassembled WGS sequence"/>
</dbReference>
<dbReference type="EMBL" id="JAIFTL010000160">
    <property type="protein sequence ID" value="KAG9322194.1"/>
    <property type="molecule type" value="Genomic_DNA"/>
</dbReference>
<gene>
    <name evidence="2" type="ORF">KVV02_007576</name>
</gene>
<evidence type="ECO:0000313" key="2">
    <source>
        <dbReference type="EMBL" id="KAG9322194.1"/>
    </source>
</evidence>
<comment type="caution">
    <text evidence="2">The sequence shown here is derived from an EMBL/GenBank/DDBJ whole genome shotgun (WGS) entry which is preliminary data.</text>
</comment>
<feature type="compositionally biased region" description="Low complexity" evidence="1">
    <location>
        <begin position="180"/>
        <end position="191"/>
    </location>
</feature>
<reference evidence="2" key="1">
    <citation type="submission" date="2021-07" db="EMBL/GenBank/DDBJ databases">
        <title>Draft genome of Mortierella alpina, strain LL118, isolated from an aspen leaf litter sample.</title>
        <authorList>
            <person name="Yang S."/>
            <person name="Vinatzer B.A."/>
        </authorList>
    </citation>
    <scope>NUCLEOTIDE SEQUENCE</scope>
    <source>
        <strain evidence="2">LL118</strain>
    </source>
</reference>
<feature type="region of interest" description="Disordered" evidence="1">
    <location>
        <begin position="167"/>
        <end position="191"/>
    </location>
</feature>
<protein>
    <submittedName>
        <fullName evidence="2">Uncharacterized protein</fullName>
    </submittedName>
</protein>
<sequence>MAGKGKGHSFAGVKKGFFPDARTSTVFFNNMKSSILAFVAVFVAMAASADAQSFAKDSCSECTFASIPKEPKCASLSPEKTGTLMNAFANSAVNVTALAMAVMDADIHACVCNWGTNTFNTTGAASFCTTKQGSESAPACSEEQVLEATTKMAPLAMMLQCPSATNTTAGPPGGAGAPGTPGAPTSTTPSAGSSLTFNMPYVAMTVAFGLVAFAGL</sequence>
<evidence type="ECO:0000256" key="1">
    <source>
        <dbReference type="SAM" id="MobiDB-lite"/>
    </source>
</evidence>
<accession>A0A9P8CXE5</accession>
<organism evidence="2 3">
    <name type="scientific">Mortierella alpina</name>
    <name type="common">Oleaginous fungus</name>
    <name type="synonym">Mortierella renispora</name>
    <dbReference type="NCBI Taxonomy" id="64518"/>
    <lineage>
        <taxon>Eukaryota</taxon>
        <taxon>Fungi</taxon>
        <taxon>Fungi incertae sedis</taxon>
        <taxon>Mucoromycota</taxon>
        <taxon>Mortierellomycotina</taxon>
        <taxon>Mortierellomycetes</taxon>
        <taxon>Mortierellales</taxon>
        <taxon>Mortierellaceae</taxon>
        <taxon>Mortierella</taxon>
    </lineage>
</organism>
<name>A0A9P8CXE5_MORAP</name>
<proteinExistence type="predicted"/>